<gene>
    <name evidence="1" type="ORF">Ctob_014318</name>
</gene>
<accession>A0A0M0JRC9</accession>
<comment type="caution">
    <text evidence="1">The sequence shown here is derived from an EMBL/GenBank/DDBJ whole genome shotgun (WGS) entry which is preliminary data.</text>
</comment>
<evidence type="ECO:0000313" key="1">
    <source>
        <dbReference type="EMBL" id="KOO28818.1"/>
    </source>
</evidence>
<reference evidence="2" key="1">
    <citation type="journal article" date="2015" name="PLoS Genet.">
        <title>Genome Sequence and Transcriptome Analyses of Chrysochromulina tobin: Metabolic Tools for Enhanced Algal Fitness in the Prominent Order Prymnesiales (Haptophyceae).</title>
        <authorList>
            <person name="Hovde B.T."/>
            <person name="Deodato C.R."/>
            <person name="Hunsperger H.M."/>
            <person name="Ryken S.A."/>
            <person name="Yost W."/>
            <person name="Jha R.K."/>
            <person name="Patterson J."/>
            <person name="Monnat R.J. Jr."/>
            <person name="Barlow S.B."/>
            <person name="Starkenburg S.R."/>
            <person name="Cattolico R.A."/>
        </authorList>
    </citation>
    <scope>NUCLEOTIDE SEQUENCE</scope>
    <source>
        <strain evidence="2">CCMP291</strain>
    </source>
</reference>
<proteinExistence type="predicted"/>
<dbReference type="AlphaFoldDB" id="A0A0M0JRC9"/>
<organism evidence="1 2">
    <name type="scientific">Chrysochromulina tobinii</name>
    <dbReference type="NCBI Taxonomy" id="1460289"/>
    <lineage>
        <taxon>Eukaryota</taxon>
        <taxon>Haptista</taxon>
        <taxon>Haptophyta</taxon>
        <taxon>Prymnesiophyceae</taxon>
        <taxon>Prymnesiales</taxon>
        <taxon>Chrysochromulinaceae</taxon>
        <taxon>Chrysochromulina</taxon>
    </lineage>
</organism>
<sequence>MRRVCKSAKDVASRGTLWRPFCSPRHWPLSANVPEKLDGLWFRVARMESLWARLEARSQPALRFSLNRGCPLADMLAAVPIAQLLAMPLDVLASLLVHDGQLPSPGERLGLFFGGARLLPIAEMLAEMLAEMPREARDAASLSPPRLPLTDRVGFGMQLVCDENGAVVFESGFNSIRKARSWAAFLELVLQDTV</sequence>
<dbReference type="EMBL" id="JWZX01002510">
    <property type="protein sequence ID" value="KOO28818.1"/>
    <property type="molecule type" value="Genomic_DNA"/>
</dbReference>
<name>A0A0M0JRC9_9EUKA</name>
<keyword evidence="2" id="KW-1185">Reference proteome</keyword>
<evidence type="ECO:0000313" key="2">
    <source>
        <dbReference type="Proteomes" id="UP000037460"/>
    </source>
</evidence>
<protein>
    <submittedName>
        <fullName evidence="1">Uncharacterized protein</fullName>
    </submittedName>
</protein>
<dbReference type="Proteomes" id="UP000037460">
    <property type="component" value="Unassembled WGS sequence"/>
</dbReference>